<accession>A0AAV0Y9C7</accession>
<feature type="compositionally biased region" description="Polar residues" evidence="1">
    <location>
        <begin position="1"/>
        <end position="14"/>
    </location>
</feature>
<name>A0AAV0Y9C7_9HEMI</name>
<evidence type="ECO:0000313" key="2">
    <source>
        <dbReference type="EMBL" id="CAI6377053.1"/>
    </source>
</evidence>
<proteinExistence type="predicted"/>
<sequence>MSDESGSINNSTQSDSKDETFIPDRSFDSDDSRASQTTSGRVSVSNQVENTVQNQSTLLRLQNPDTGRNTLHLIIQRRRLGVPAELSSNIVKEDISFDSSTESYSFVPNLCQSSTELVNMSVITSLEAAFQILPKFDKQDSEGLHNFIKSSEFAFSCIAKK</sequence>
<feature type="compositionally biased region" description="Polar residues" evidence="1">
    <location>
        <begin position="36"/>
        <end position="49"/>
    </location>
</feature>
<comment type="caution">
    <text evidence="2">The sequence shown here is derived from an EMBL/GenBank/DDBJ whole genome shotgun (WGS) entry which is preliminary data.</text>
</comment>
<protein>
    <submittedName>
        <fullName evidence="2">Uncharacterized protein</fullName>
    </submittedName>
</protein>
<evidence type="ECO:0000256" key="1">
    <source>
        <dbReference type="SAM" id="MobiDB-lite"/>
    </source>
</evidence>
<dbReference type="Proteomes" id="UP001160148">
    <property type="component" value="Unassembled WGS sequence"/>
</dbReference>
<feature type="region of interest" description="Disordered" evidence="1">
    <location>
        <begin position="1"/>
        <end position="49"/>
    </location>
</feature>
<dbReference type="EMBL" id="CARXXK010001632">
    <property type="protein sequence ID" value="CAI6377053.1"/>
    <property type="molecule type" value="Genomic_DNA"/>
</dbReference>
<feature type="compositionally biased region" description="Basic and acidic residues" evidence="1">
    <location>
        <begin position="15"/>
        <end position="33"/>
    </location>
</feature>
<gene>
    <name evidence="2" type="ORF">MEUPH1_LOCUS30363</name>
</gene>
<evidence type="ECO:0000313" key="3">
    <source>
        <dbReference type="Proteomes" id="UP001160148"/>
    </source>
</evidence>
<dbReference type="AlphaFoldDB" id="A0AAV0Y9C7"/>
<organism evidence="2 3">
    <name type="scientific">Macrosiphum euphorbiae</name>
    <name type="common">potato aphid</name>
    <dbReference type="NCBI Taxonomy" id="13131"/>
    <lineage>
        <taxon>Eukaryota</taxon>
        <taxon>Metazoa</taxon>
        <taxon>Ecdysozoa</taxon>
        <taxon>Arthropoda</taxon>
        <taxon>Hexapoda</taxon>
        <taxon>Insecta</taxon>
        <taxon>Pterygota</taxon>
        <taxon>Neoptera</taxon>
        <taxon>Paraneoptera</taxon>
        <taxon>Hemiptera</taxon>
        <taxon>Sternorrhyncha</taxon>
        <taxon>Aphidomorpha</taxon>
        <taxon>Aphidoidea</taxon>
        <taxon>Aphididae</taxon>
        <taxon>Macrosiphini</taxon>
        <taxon>Macrosiphum</taxon>
    </lineage>
</organism>
<keyword evidence="3" id="KW-1185">Reference proteome</keyword>
<reference evidence="2 3" key="1">
    <citation type="submission" date="2023-01" db="EMBL/GenBank/DDBJ databases">
        <authorList>
            <person name="Whitehead M."/>
        </authorList>
    </citation>
    <scope>NUCLEOTIDE SEQUENCE [LARGE SCALE GENOMIC DNA]</scope>
</reference>